<evidence type="ECO:0000313" key="12">
    <source>
        <dbReference type="EMBL" id="JAP95693.1"/>
    </source>
</evidence>
<feature type="transmembrane region" description="Helical" evidence="9">
    <location>
        <begin position="307"/>
        <end position="326"/>
    </location>
</feature>
<feature type="non-terminal residue" evidence="12">
    <location>
        <position position="367"/>
    </location>
</feature>
<comment type="similarity">
    <text evidence="2">Belongs to the ABC transporter superfamily. ABCC family. Conjugate transporter (TC 3.A.1.208) subfamily.</text>
</comment>
<proteinExistence type="inferred from homology"/>
<keyword evidence="6" id="KW-0067">ATP-binding</keyword>
<evidence type="ECO:0000256" key="1">
    <source>
        <dbReference type="ARBA" id="ARBA00004141"/>
    </source>
</evidence>
<comment type="subcellular location">
    <subcellularLocation>
        <location evidence="1">Membrane</location>
        <topology evidence="1">Multi-pass membrane protein</topology>
    </subcellularLocation>
</comment>
<feature type="domain" description="ABC transmembrane type-1" evidence="11">
    <location>
        <begin position="101"/>
        <end position="362"/>
    </location>
</feature>
<keyword evidence="7 9" id="KW-1133">Transmembrane helix</keyword>
<dbReference type="CDD" id="cd18580">
    <property type="entry name" value="ABC_6TM_ABCC_D2"/>
    <property type="match status" value="1"/>
</dbReference>
<keyword evidence="8 9" id="KW-0472">Membrane</keyword>
<name>A0A146KG67_9EUKA</name>
<gene>
    <name evidence="12" type="ORF">TPC1_11224</name>
</gene>
<sequence>VLALFMLIFLALNQGATQYQQILVSHWASDKYGWTKNENNTQNFKIDVIHCNFDAKIRQIKPNLCSNDSKLRQKELMQLFVAGMKQKISPGTVGQAMTHCISTFGAQMDINLGKASNKYLFVYIGLTLLLGVLTFTAMLMLTTFALSSSKNLHERMLSSILKTKLIFFETTPQGRIQNRLSKDTDAIDSNLLRFSQGAIQFLFMLVGMFVSIVIVNWPCLIVVVPSVVVFFAVYSVFSKVYPEIKRISSIARSPVYNSCNETMDGLTTIRAFGEQIYMMDQFRTASNYSCSAYLMEQGVMRWMTFRLGMLTSCFALLITFLAIIVSPYSQEIANYTGVIVSYGFSITQILNQFVTMMVQFEGEMSSV</sequence>
<feature type="non-terminal residue" evidence="12">
    <location>
        <position position="1"/>
    </location>
</feature>
<dbReference type="PANTHER" id="PTHR24223">
    <property type="entry name" value="ATP-BINDING CASSETTE SUB-FAMILY C"/>
    <property type="match status" value="1"/>
</dbReference>
<dbReference type="InterPro" id="IPR011527">
    <property type="entry name" value="ABC1_TM_dom"/>
</dbReference>
<evidence type="ECO:0000256" key="3">
    <source>
        <dbReference type="ARBA" id="ARBA00022448"/>
    </source>
</evidence>
<reference evidence="12" key="1">
    <citation type="submission" date="2015-07" db="EMBL/GenBank/DDBJ databases">
        <title>Adaptation to a free-living lifestyle via gene acquisitions in the diplomonad Trepomonas sp. PC1.</title>
        <authorList>
            <person name="Xu F."/>
            <person name="Jerlstrom-Hultqvist J."/>
            <person name="Kolisko M."/>
            <person name="Simpson A.G.B."/>
            <person name="Roger A.J."/>
            <person name="Svard S.G."/>
            <person name="Andersson J.O."/>
        </authorList>
    </citation>
    <scope>NUCLEOTIDE SEQUENCE</scope>
    <source>
        <strain evidence="12">PC1</strain>
    </source>
</reference>
<evidence type="ECO:0000256" key="6">
    <source>
        <dbReference type="ARBA" id="ARBA00022840"/>
    </source>
</evidence>
<dbReference type="InterPro" id="IPR050173">
    <property type="entry name" value="ABC_transporter_C-like"/>
</dbReference>
<dbReference type="AlphaFoldDB" id="A0A146KG67"/>
<evidence type="ECO:0000256" key="2">
    <source>
        <dbReference type="ARBA" id="ARBA00009726"/>
    </source>
</evidence>
<dbReference type="SUPFAM" id="SSF90123">
    <property type="entry name" value="ABC transporter transmembrane region"/>
    <property type="match status" value="1"/>
</dbReference>
<keyword evidence="4 9" id="KW-0812">Transmembrane</keyword>
<keyword evidence="10" id="KW-0732">Signal</keyword>
<evidence type="ECO:0000256" key="10">
    <source>
        <dbReference type="SAM" id="SignalP"/>
    </source>
</evidence>
<organism evidence="12">
    <name type="scientific">Trepomonas sp. PC1</name>
    <dbReference type="NCBI Taxonomy" id="1076344"/>
    <lineage>
        <taxon>Eukaryota</taxon>
        <taxon>Metamonada</taxon>
        <taxon>Diplomonadida</taxon>
        <taxon>Hexamitidae</taxon>
        <taxon>Hexamitinae</taxon>
        <taxon>Trepomonas</taxon>
    </lineage>
</organism>
<dbReference type="Gene3D" id="1.20.1560.10">
    <property type="entry name" value="ABC transporter type 1, transmembrane domain"/>
    <property type="match status" value="1"/>
</dbReference>
<feature type="signal peptide" evidence="10">
    <location>
        <begin position="1"/>
        <end position="18"/>
    </location>
</feature>
<dbReference type="PROSITE" id="PS50929">
    <property type="entry name" value="ABC_TM1F"/>
    <property type="match status" value="1"/>
</dbReference>
<accession>A0A146KG67</accession>
<dbReference type="GO" id="GO:0016020">
    <property type="term" value="C:membrane"/>
    <property type="evidence" value="ECO:0007669"/>
    <property type="project" value="UniProtKB-SubCell"/>
</dbReference>
<dbReference type="EMBL" id="GDID01000913">
    <property type="protein sequence ID" value="JAP95693.1"/>
    <property type="molecule type" value="Transcribed_RNA"/>
</dbReference>
<feature type="transmembrane region" description="Helical" evidence="9">
    <location>
        <begin position="220"/>
        <end position="237"/>
    </location>
</feature>
<protein>
    <submittedName>
        <fullName evidence="12">Multidrug resistance-associated protein</fullName>
    </submittedName>
</protein>
<dbReference type="Pfam" id="PF00664">
    <property type="entry name" value="ABC_membrane"/>
    <property type="match status" value="1"/>
</dbReference>
<evidence type="ECO:0000256" key="4">
    <source>
        <dbReference type="ARBA" id="ARBA00022692"/>
    </source>
</evidence>
<feature type="transmembrane region" description="Helical" evidence="9">
    <location>
        <begin position="120"/>
        <end position="146"/>
    </location>
</feature>
<feature type="chain" id="PRO_5007526573" evidence="10">
    <location>
        <begin position="19"/>
        <end position="367"/>
    </location>
</feature>
<evidence type="ECO:0000256" key="8">
    <source>
        <dbReference type="ARBA" id="ARBA00023136"/>
    </source>
</evidence>
<evidence type="ECO:0000259" key="11">
    <source>
        <dbReference type="PROSITE" id="PS50929"/>
    </source>
</evidence>
<evidence type="ECO:0000256" key="7">
    <source>
        <dbReference type="ARBA" id="ARBA00022989"/>
    </source>
</evidence>
<dbReference type="PANTHER" id="PTHR24223:SF456">
    <property type="entry name" value="MULTIDRUG RESISTANCE-ASSOCIATED PROTEIN LETHAL(2)03659"/>
    <property type="match status" value="1"/>
</dbReference>
<dbReference type="GO" id="GO:0140359">
    <property type="term" value="F:ABC-type transporter activity"/>
    <property type="evidence" value="ECO:0007669"/>
    <property type="project" value="InterPro"/>
</dbReference>
<dbReference type="InterPro" id="IPR044726">
    <property type="entry name" value="ABCC_6TM_D2"/>
</dbReference>
<feature type="transmembrane region" description="Helical" evidence="9">
    <location>
        <begin position="197"/>
        <end position="214"/>
    </location>
</feature>
<dbReference type="InterPro" id="IPR036640">
    <property type="entry name" value="ABC1_TM_sf"/>
</dbReference>
<evidence type="ECO:0000256" key="9">
    <source>
        <dbReference type="SAM" id="Phobius"/>
    </source>
</evidence>
<dbReference type="GO" id="GO:0005524">
    <property type="term" value="F:ATP binding"/>
    <property type="evidence" value="ECO:0007669"/>
    <property type="project" value="UniProtKB-KW"/>
</dbReference>
<keyword evidence="5" id="KW-0547">Nucleotide-binding</keyword>
<evidence type="ECO:0000256" key="5">
    <source>
        <dbReference type="ARBA" id="ARBA00022741"/>
    </source>
</evidence>
<keyword evidence="3" id="KW-0813">Transport</keyword>
<feature type="transmembrane region" description="Helical" evidence="9">
    <location>
        <begin position="332"/>
        <end position="350"/>
    </location>
</feature>